<sequence>MGTNLFESNAPSTTLRRKIQYWYKHQGGVFGVARPMMNRYIAENAPYRSLESSAPKSDDTNIGLVVTVGTSRR</sequence>
<keyword evidence="2" id="KW-1185">Reference proteome</keyword>
<evidence type="ECO:0000313" key="2">
    <source>
        <dbReference type="Proteomes" id="UP000075920"/>
    </source>
</evidence>
<name>A0A182VYZ0_9DIPT</name>
<organism evidence="1 2">
    <name type="scientific">Anopheles minimus</name>
    <dbReference type="NCBI Taxonomy" id="112268"/>
    <lineage>
        <taxon>Eukaryota</taxon>
        <taxon>Metazoa</taxon>
        <taxon>Ecdysozoa</taxon>
        <taxon>Arthropoda</taxon>
        <taxon>Hexapoda</taxon>
        <taxon>Insecta</taxon>
        <taxon>Pterygota</taxon>
        <taxon>Neoptera</taxon>
        <taxon>Endopterygota</taxon>
        <taxon>Diptera</taxon>
        <taxon>Nematocera</taxon>
        <taxon>Culicoidea</taxon>
        <taxon>Culicidae</taxon>
        <taxon>Anophelinae</taxon>
        <taxon>Anopheles</taxon>
    </lineage>
</organism>
<reference evidence="2" key="1">
    <citation type="submission" date="2013-03" db="EMBL/GenBank/DDBJ databases">
        <title>The Genome Sequence of Anopheles minimus MINIMUS1.</title>
        <authorList>
            <consortium name="The Broad Institute Genomics Platform"/>
            <person name="Neafsey D.E."/>
            <person name="Walton C."/>
            <person name="Walker B."/>
            <person name="Young S.K."/>
            <person name="Zeng Q."/>
            <person name="Gargeya S."/>
            <person name="Fitzgerald M."/>
            <person name="Haas B."/>
            <person name="Abouelleil A."/>
            <person name="Allen A.W."/>
            <person name="Alvarado L."/>
            <person name="Arachchi H.M."/>
            <person name="Berlin A.M."/>
            <person name="Chapman S.B."/>
            <person name="Gainer-Dewar J."/>
            <person name="Goldberg J."/>
            <person name="Griggs A."/>
            <person name="Gujja S."/>
            <person name="Hansen M."/>
            <person name="Howarth C."/>
            <person name="Imamovic A."/>
            <person name="Ireland A."/>
            <person name="Larimer J."/>
            <person name="McCowan C."/>
            <person name="Murphy C."/>
            <person name="Pearson M."/>
            <person name="Poon T.W."/>
            <person name="Priest M."/>
            <person name="Roberts A."/>
            <person name="Saif S."/>
            <person name="Shea T."/>
            <person name="Sisk P."/>
            <person name="Sykes S."/>
            <person name="Wortman J."/>
            <person name="Nusbaum C."/>
            <person name="Birren B."/>
        </authorList>
    </citation>
    <scope>NUCLEOTIDE SEQUENCE [LARGE SCALE GENOMIC DNA]</scope>
    <source>
        <strain evidence="2">MINIMUS1</strain>
    </source>
</reference>
<dbReference type="Proteomes" id="UP000075920">
    <property type="component" value="Unassembled WGS sequence"/>
</dbReference>
<evidence type="ECO:0000313" key="1">
    <source>
        <dbReference type="EnsemblMetazoa" id="AMIN003295-PA"/>
    </source>
</evidence>
<dbReference type="VEuPathDB" id="VectorBase:AMIN003295"/>
<proteinExistence type="predicted"/>
<protein>
    <submittedName>
        <fullName evidence="1">Uncharacterized protein</fullName>
    </submittedName>
</protein>
<reference evidence="1" key="2">
    <citation type="submission" date="2020-05" db="UniProtKB">
        <authorList>
            <consortium name="EnsemblMetazoa"/>
        </authorList>
    </citation>
    <scope>IDENTIFICATION</scope>
    <source>
        <strain evidence="1">MINIMUS1</strain>
    </source>
</reference>
<dbReference type="EnsemblMetazoa" id="AMIN003295-RA">
    <property type="protein sequence ID" value="AMIN003295-PA"/>
    <property type="gene ID" value="AMIN003295"/>
</dbReference>
<accession>A0A182VYZ0</accession>
<dbReference type="AlphaFoldDB" id="A0A182VYZ0"/>